<dbReference type="VEuPathDB" id="VectorBase:AMIN003189"/>
<reference evidence="3" key="1">
    <citation type="submission" date="2013-03" db="EMBL/GenBank/DDBJ databases">
        <title>The Genome Sequence of Anopheles minimus MINIMUS1.</title>
        <authorList>
            <consortium name="The Broad Institute Genomics Platform"/>
            <person name="Neafsey D.E."/>
            <person name="Walton C."/>
            <person name="Walker B."/>
            <person name="Young S.K."/>
            <person name="Zeng Q."/>
            <person name="Gargeya S."/>
            <person name="Fitzgerald M."/>
            <person name="Haas B."/>
            <person name="Abouelleil A."/>
            <person name="Allen A.W."/>
            <person name="Alvarado L."/>
            <person name="Arachchi H.M."/>
            <person name="Berlin A.M."/>
            <person name="Chapman S.B."/>
            <person name="Gainer-Dewar J."/>
            <person name="Goldberg J."/>
            <person name="Griggs A."/>
            <person name="Gujja S."/>
            <person name="Hansen M."/>
            <person name="Howarth C."/>
            <person name="Imamovic A."/>
            <person name="Ireland A."/>
            <person name="Larimer J."/>
            <person name="McCowan C."/>
            <person name="Murphy C."/>
            <person name="Pearson M."/>
            <person name="Poon T.W."/>
            <person name="Priest M."/>
            <person name="Roberts A."/>
            <person name="Saif S."/>
            <person name="Shea T."/>
            <person name="Sisk P."/>
            <person name="Sykes S."/>
            <person name="Wortman J."/>
            <person name="Nusbaum C."/>
            <person name="Birren B."/>
        </authorList>
    </citation>
    <scope>NUCLEOTIDE SEQUENCE [LARGE SCALE GENOMIC DNA]</scope>
    <source>
        <strain evidence="3">MINIMUS1</strain>
    </source>
</reference>
<dbReference type="InterPro" id="IPR043502">
    <property type="entry name" value="DNA/RNA_pol_sf"/>
</dbReference>
<dbReference type="SUPFAM" id="SSF56672">
    <property type="entry name" value="DNA/RNA polymerases"/>
    <property type="match status" value="1"/>
</dbReference>
<evidence type="ECO:0000259" key="1">
    <source>
        <dbReference type="Pfam" id="PF18701"/>
    </source>
</evidence>
<dbReference type="STRING" id="112268.A0A182VYN4"/>
<dbReference type="InterPro" id="IPR008042">
    <property type="entry name" value="Retrotrans_Pao"/>
</dbReference>
<keyword evidence="3" id="KW-1185">Reference proteome</keyword>
<evidence type="ECO:0000313" key="3">
    <source>
        <dbReference type="Proteomes" id="UP000075920"/>
    </source>
</evidence>
<dbReference type="Pfam" id="PF18701">
    <property type="entry name" value="DUF5641"/>
    <property type="match status" value="1"/>
</dbReference>
<dbReference type="AlphaFoldDB" id="A0A182VYN4"/>
<proteinExistence type="predicted"/>
<feature type="domain" description="DUF5641" evidence="1">
    <location>
        <begin position="422"/>
        <end position="505"/>
    </location>
</feature>
<accession>A0A182VYN4</accession>
<dbReference type="Proteomes" id="UP000075920">
    <property type="component" value="Unassembled WGS sequence"/>
</dbReference>
<dbReference type="GO" id="GO:0071897">
    <property type="term" value="P:DNA biosynthetic process"/>
    <property type="evidence" value="ECO:0007669"/>
    <property type="project" value="UniProtKB-ARBA"/>
</dbReference>
<dbReference type="Pfam" id="PF05380">
    <property type="entry name" value="Peptidase_A17"/>
    <property type="match status" value="1"/>
</dbReference>
<reference evidence="2" key="2">
    <citation type="submission" date="2020-05" db="UniProtKB">
        <authorList>
            <consortium name="EnsemblMetazoa"/>
        </authorList>
    </citation>
    <scope>IDENTIFICATION</scope>
    <source>
        <strain evidence="2">MINIMUS1</strain>
    </source>
</reference>
<dbReference type="InterPro" id="IPR040676">
    <property type="entry name" value="DUF5641"/>
</dbReference>
<evidence type="ECO:0000313" key="2">
    <source>
        <dbReference type="EnsemblMetazoa" id="AMIN003189-PA"/>
    </source>
</evidence>
<sequence>MLSGAGFPLRKWVSNVPAVLSEVDDEDLALPDASNLGEMCSVKALGLLWRPCTDDISVDIKQPLKGESLTRRTIYSEIARLFDPLGILAPVILWAKILMQQLWICTSGWDDPVGKDIEAKWNLFVDQFSAIKDVSVPRFVLQAGQRRVQLHCFSDASESAYGACLYVRSENDDGQIKVALIAAKSKVAPLKRVSLAKLELCGALLAAKLWQTVCRAWRVPVTSSFFWTDSTVVLCWLRSPSYVWATFVANRVAEVQEICKGNPWMHVKGTENPADMVSRGKLPQELAENTCWFGGPPWLAASEESWNLTTVITESEEAHQEKKKSMMLAAVETSAEPHLLLDKFSSYWKTVRVAAYCLRYIRMRLGKEYERGVCSNKEFRDAVKILVKTLQQRLAMHAGPQQTLAFVRQEFWILNGKAVAKAQMVQNHWTRWQKEYLGELHNSYQKNRTACLLRKDQMVMLKEEDMVSGTWSLGRIIDVHPGRDGVVRVITVRTKRGNYKRPASK</sequence>
<protein>
    <submittedName>
        <fullName evidence="2">DUF5641 domain-containing protein</fullName>
    </submittedName>
</protein>
<dbReference type="EnsemblMetazoa" id="AMIN003189-RA">
    <property type="protein sequence ID" value="AMIN003189-PA"/>
    <property type="gene ID" value="AMIN003189"/>
</dbReference>
<name>A0A182VYN4_9DIPT</name>
<dbReference type="PANTHER" id="PTHR47331">
    <property type="entry name" value="PHD-TYPE DOMAIN-CONTAINING PROTEIN"/>
    <property type="match status" value="1"/>
</dbReference>
<organism evidence="2 3">
    <name type="scientific">Anopheles minimus</name>
    <dbReference type="NCBI Taxonomy" id="112268"/>
    <lineage>
        <taxon>Eukaryota</taxon>
        <taxon>Metazoa</taxon>
        <taxon>Ecdysozoa</taxon>
        <taxon>Arthropoda</taxon>
        <taxon>Hexapoda</taxon>
        <taxon>Insecta</taxon>
        <taxon>Pterygota</taxon>
        <taxon>Neoptera</taxon>
        <taxon>Endopterygota</taxon>
        <taxon>Diptera</taxon>
        <taxon>Nematocera</taxon>
        <taxon>Culicoidea</taxon>
        <taxon>Culicidae</taxon>
        <taxon>Anophelinae</taxon>
        <taxon>Anopheles</taxon>
    </lineage>
</organism>